<keyword evidence="3" id="KW-0732">Signal</keyword>
<feature type="chain" id="PRO_5045453167" evidence="3">
    <location>
        <begin position="30"/>
        <end position="382"/>
    </location>
</feature>
<evidence type="ECO:0000256" key="1">
    <source>
        <dbReference type="ARBA" id="ARBA00022441"/>
    </source>
</evidence>
<dbReference type="InterPro" id="IPR015915">
    <property type="entry name" value="Kelch-typ_b-propeller"/>
</dbReference>
<dbReference type="EMBL" id="JBDPZC010000014">
    <property type="protein sequence ID" value="MEO3715468.1"/>
    <property type="molecule type" value="Genomic_DNA"/>
</dbReference>
<dbReference type="SMART" id="SM00612">
    <property type="entry name" value="Kelch"/>
    <property type="match status" value="4"/>
</dbReference>
<dbReference type="Gene3D" id="2.130.10.80">
    <property type="entry name" value="Galactose oxidase/kelch, beta-propeller"/>
    <property type="match status" value="3"/>
</dbReference>
<protein>
    <submittedName>
        <fullName evidence="4">Kelch repeat-containing protein</fullName>
    </submittedName>
</protein>
<name>A0ABV0GK87_9BURK</name>
<dbReference type="PROSITE" id="PS51318">
    <property type="entry name" value="TAT"/>
    <property type="match status" value="1"/>
</dbReference>
<proteinExistence type="predicted"/>
<comment type="caution">
    <text evidence="4">The sequence shown here is derived from an EMBL/GenBank/DDBJ whole genome shotgun (WGS) entry which is preliminary data.</text>
</comment>
<dbReference type="PANTHER" id="PTHR46344">
    <property type="entry name" value="OS02G0202900 PROTEIN"/>
    <property type="match status" value="1"/>
</dbReference>
<evidence type="ECO:0000256" key="3">
    <source>
        <dbReference type="SAM" id="SignalP"/>
    </source>
</evidence>
<keyword evidence="2" id="KW-0677">Repeat</keyword>
<dbReference type="InterPro" id="IPR037293">
    <property type="entry name" value="Gal_Oxidase_central_sf"/>
</dbReference>
<dbReference type="InterPro" id="IPR006311">
    <property type="entry name" value="TAT_signal"/>
</dbReference>
<dbReference type="Gene3D" id="2.120.10.80">
    <property type="entry name" value="Kelch-type beta propeller"/>
    <property type="match status" value="1"/>
</dbReference>
<dbReference type="Pfam" id="PF24681">
    <property type="entry name" value="Kelch_KLHDC2_KLHL20_DRC7"/>
    <property type="match status" value="1"/>
</dbReference>
<keyword evidence="1" id="KW-0880">Kelch repeat</keyword>
<evidence type="ECO:0000256" key="2">
    <source>
        <dbReference type="ARBA" id="ARBA00022737"/>
    </source>
</evidence>
<reference evidence="4 5" key="1">
    <citation type="submission" date="2024-05" db="EMBL/GenBank/DDBJ databases">
        <title>Roseateles sp. 2.12 16S ribosomal RNA gene Genome sequencing and assembly.</title>
        <authorList>
            <person name="Woo H."/>
        </authorList>
    </citation>
    <scope>NUCLEOTIDE SEQUENCE [LARGE SCALE GENOMIC DNA]</scope>
    <source>
        <strain evidence="4 5">2.12</strain>
    </source>
</reference>
<dbReference type="RefSeq" id="WP_347612939.1">
    <property type="nucleotide sequence ID" value="NZ_JBDPZC010000014.1"/>
</dbReference>
<dbReference type="SUPFAM" id="SSF117281">
    <property type="entry name" value="Kelch motif"/>
    <property type="match status" value="2"/>
</dbReference>
<dbReference type="Proteomes" id="UP001462640">
    <property type="component" value="Unassembled WGS sequence"/>
</dbReference>
<organism evidence="4 5">
    <name type="scientific">Roseateles flavus</name>
    <dbReference type="NCBI Taxonomy" id="3149041"/>
    <lineage>
        <taxon>Bacteria</taxon>
        <taxon>Pseudomonadati</taxon>
        <taxon>Pseudomonadota</taxon>
        <taxon>Betaproteobacteria</taxon>
        <taxon>Burkholderiales</taxon>
        <taxon>Sphaerotilaceae</taxon>
        <taxon>Roseateles</taxon>
    </lineage>
</organism>
<evidence type="ECO:0000313" key="4">
    <source>
        <dbReference type="EMBL" id="MEO3715468.1"/>
    </source>
</evidence>
<dbReference type="PANTHER" id="PTHR46344:SF27">
    <property type="entry name" value="KELCH REPEAT SUPERFAMILY PROTEIN"/>
    <property type="match status" value="1"/>
</dbReference>
<feature type="signal peptide" evidence="3">
    <location>
        <begin position="1"/>
        <end position="29"/>
    </location>
</feature>
<dbReference type="InterPro" id="IPR006652">
    <property type="entry name" value="Kelch_1"/>
</dbReference>
<keyword evidence="5" id="KW-1185">Reference proteome</keyword>
<sequence length="382" mass="39812">MKNQSKVVRLGFVLSLLAGALMGSGAAVAATPAAQAGVDGSAVGIAAPIRLNIARSQGHTVTQLNDGRLLVLGGKSGSLATVAAELIDPVTGRVEQLSSMVQARQGHTATLLADGRVLVTGGDLGDGRVLALNSAELFDPRTKTFQLAATPMTLERSSHTATLLKNGKVLITGGQGLRQGTVSFSAEVFDPATGKFESLTPQRLVAPRTNHAATLLDSGQVLIVGGTDWQTARAPTSAELYDPVANTFTQLESPLNFKNETPQALKLSSRRVLVLSNQGADLFDPVTKTFKPLPGPLKARDYEAATALYDGGALVLGGLSADTIIPSIERYDPVRGTFRTVATLRKERAWGVATLAYTGAVFLVGGVDNSGAAIADVTVYWP</sequence>
<evidence type="ECO:0000313" key="5">
    <source>
        <dbReference type="Proteomes" id="UP001462640"/>
    </source>
</evidence>
<accession>A0ABV0GK87</accession>
<gene>
    <name evidence="4" type="ORF">ABDJ40_22070</name>
</gene>